<reference evidence="10 11" key="1">
    <citation type="submission" date="2019-03" db="EMBL/GenBank/DDBJ databases">
        <title>Genomic Encyclopedia of Type Strains, Phase IV (KMG-IV): sequencing the most valuable type-strain genomes for metagenomic binning, comparative biology and taxonomic classification.</title>
        <authorList>
            <person name="Goeker M."/>
        </authorList>
    </citation>
    <scope>NUCLEOTIDE SEQUENCE [LARGE SCALE GENOMIC DNA]</scope>
    <source>
        <strain evidence="10 11">DSM 103792</strain>
    </source>
</reference>
<keyword evidence="4 7" id="KW-1133">Transmembrane helix</keyword>
<feature type="transmembrane region" description="Helical" evidence="7">
    <location>
        <begin position="372"/>
        <end position="394"/>
    </location>
</feature>
<dbReference type="InterPro" id="IPR025857">
    <property type="entry name" value="MacB_PCD"/>
</dbReference>
<dbReference type="Proteomes" id="UP000295375">
    <property type="component" value="Unassembled WGS sequence"/>
</dbReference>
<protein>
    <submittedName>
        <fullName evidence="10">Putative ABC transport system permease protein</fullName>
    </submittedName>
</protein>
<organism evidence="10 11">
    <name type="scientific">Permianibacter aggregans</name>
    <dbReference type="NCBI Taxonomy" id="1510150"/>
    <lineage>
        <taxon>Bacteria</taxon>
        <taxon>Pseudomonadati</taxon>
        <taxon>Pseudomonadota</taxon>
        <taxon>Gammaproteobacteria</taxon>
        <taxon>Pseudomonadales</taxon>
        <taxon>Pseudomonadaceae</taxon>
        <taxon>Permianibacter</taxon>
    </lineage>
</organism>
<evidence type="ECO:0000256" key="7">
    <source>
        <dbReference type="SAM" id="Phobius"/>
    </source>
</evidence>
<keyword evidence="11" id="KW-1185">Reference proteome</keyword>
<evidence type="ECO:0000256" key="2">
    <source>
        <dbReference type="ARBA" id="ARBA00022475"/>
    </source>
</evidence>
<dbReference type="Pfam" id="PF02687">
    <property type="entry name" value="FtsX"/>
    <property type="match status" value="1"/>
</dbReference>
<dbReference type="Pfam" id="PF12704">
    <property type="entry name" value="MacB_PCD"/>
    <property type="match status" value="1"/>
</dbReference>
<evidence type="ECO:0000313" key="10">
    <source>
        <dbReference type="EMBL" id="TDQ46261.1"/>
    </source>
</evidence>
<dbReference type="GO" id="GO:0005886">
    <property type="term" value="C:plasma membrane"/>
    <property type="evidence" value="ECO:0007669"/>
    <property type="project" value="UniProtKB-SubCell"/>
</dbReference>
<dbReference type="OrthoDB" id="9770036at2"/>
<comment type="caution">
    <text evidence="10">The sequence shown here is derived from an EMBL/GenBank/DDBJ whole genome shotgun (WGS) entry which is preliminary data.</text>
</comment>
<dbReference type="EMBL" id="SNYM01000014">
    <property type="protein sequence ID" value="TDQ46261.1"/>
    <property type="molecule type" value="Genomic_DNA"/>
</dbReference>
<dbReference type="AlphaFoldDB" id="A0A4R6UHC2"/>
<evidence type="ECO:0000256" key="3">
    <source>
        <dbReference type="ARBA" id="ARBA00022692"/>
    </source>
</evidence>
<feature type="transmembrane region" description="Helical" evidence="7">
    <location>
        <begin position="21"/>
        <end position="41"/>
    </location>
</feature>
<evidence type="ECO:0000259" key="8">
    <source>
        <dbReference type="Pfam" id="PF02687"/>
    </source>
</evidence>
<dbReference type="PANTHER" id="PTHR30572:SF4">
    <property type="entry name" value="ABC TRANSPORTER PERMEASE YTRF"/>
    <property type="match status" value="1"/>
</dbReference>
<name>A0A4R6UHC2_9GAMM</name>
<evidence type="ECO:0000256" key="6">
    <source>
        <dbReference type="ARBA" id="ARBA00038076"/>
    </source>
</evidence>
<evidence type="ECO:0000313" key="11">
    <source>
        <dbReference type="Proteomes" id="UP000295375"/>
    </source>
</evidence>
<proteinExistence type="inferred from homology"/>
<feature type="transmembrane region" description="Helical" evidence="7">
    <location>
        <begin position="333"/>
        <end position="366"/>
    </location>
</feature>
<feature type="domain" description="MacB-like periplasmic core" evidence="9">
    <location>
        <begin position="21"/>
        <end position="254"/>
    </location>
</feature>
<evidence type="ECO:0000256" key="5">
    <source>
        <dbReference type="ARBA" id="ARBA00023136"/>
    </source>
</evidence>
<keyword evidence="3 7" id="KW-0812">Transmembrane</keyword>
<feature type="transmembrane region" description="Helical" evidence="7">
    <location>
        <begin position="284"/>
        <end position="313"/>
    </location>
</feature>
<dbReference type="RefSeq" id="WP_133591954.1">
    <property type="nucleotide sequence ID" value="NZ_CP037953.1"/>
</dbReference>
<dbReference type="InterPro" id="IPR003838">
    <property type="entry name" value="ABC3_permease_C"/>
</dbReference>
<keyword evidence="5 7" id="KW-0472">Membrane</keyword>
<evidence type="ECO:0000259" key="9">
    <source>
        <dbReference type="Pfam" id="PF12704"/>
    </source>
</evidence>
<comment type="subcellular location">
    <subcellularLocation>
        <location evidence="1">Cell membrane</location>
        <topology evidence="1">Multi-pass membrane protein</topology>
    </subcellularLocation>
</comment>
<comment type="similarity">
    <text evidence="6">Belongs to the ABC-4 integral membrane protein family.</text>
</comment>
<sequence>MISWQHIREALEEQLHHKLRTLLTLLGMIFGVGAVIAMLSIGEGAEREALQLIDELGLRNLIVEGKPVEEDRLREQRKHSLGLNRRDIEVAMDTLPFVRNWSAEKRVKTYLLFSEQGRSDAAVFAVSPSYFQLSHLQVASGRLLSEEDDRHFAQVAVLGPETARQLFPGGDAVGQLIKINHVWLRVVGVLADKQLSKSEFQGVKLGGEKNRVFISLDNAHRRFKFEPLESTLDAFRLELEPGANPLVAAESLRHLLQRRHNDIDDFDIVVPAQLMAQHRETRRIFTIVMSCVAGISLLVGGIGIMNIMLASVLERTHEIGLLRAIGARRKDILTQFMVESFTITTLGGLLGIVLGFALAAVIAWYAGWAVGFSLTAILVSVGVCALIGMVFGLYPAMQAAKLDPIVALQRE</sequence>
<keyword evidence="2" id="KW-1003">Cell membrane</keyword>
<accession>A0A4R6UHC2</accession>
<gene>
    <name evidence="10" type="ORF">EV696_11446</name>
</gene>
<evidence type="ECO:0000256" key="4">
    <source>
        <dbReference type="ARBA" id="ARBA00022989"/>
    </source>
</evidence>
<evidence type="ECO:0000256" key="1">
    <source>
        <dbReference type="ARBA" id="ARBA00004651"/>
    </source>
</evidence>
<dbReference type="PANTHER" id="PTHR30572">
    <property type="entry name" value="MEMBRANE COMPONENT OF TRANSPORTER-RELATED"/>
    <property type="match status" value="1"/>
</dbReference>
<dbReference type="GO" id="GO:0022857">
    <property type="term" value="F:transmembrane transporter activity"/>
    <property type="evidence" value="ECO:0007669"/>
    <property type="project" value="TreeGrafter"/>
</dbReference>
<dbReference type="InterPro" id="IPR050250">
    <property type="entry name" value="Macrolide_Exporter_MacB"/>
</dbReference>
<feature type="domain" description="ABC3 transporter permease C-terminal" evidence="8">
    <location>
        <begin position="291"/>
        <end position="404"/>
    </location>
</feature>